<accession>A0A7G9QN94</accession>
<keyword evidence="5" id="KW-0998">Cell outer membrane</keyword>
<dbReference type="Pfam" id="PF14322">
    <property type="entry name" value="SusD-like_3"/>
    <property type="match status" value="1"/>
</dbReference>
<evidence type="ECO:0000313" key="8">
    <source>
        <dbReference type="EMBL" id="QNN44819.1"/>
    </source>
</evidence>
<dbReference type="Proteomes" id="UP000515806">
    <property type="component" value="Chromosome"/>
</dbReference>
<dbReference type="SUPFAM" id="SSF48452">
    <property type="entry name" value="TPR-like"/>
    <property type="match status" value="1"/>
</dbReference>
<comment type="similarity">
    <text evidence="2">Belongs to the SusD family.</text>
</comment>
<dbReference type="GO" id="GO:0009279">
    <property type="term" value="C:cell outer membrane"/>
    <property type="evidence" value="ECO:0007669"/>
    <property type="project" value="UniProtKB-SubCell"/>
</dbReference>
<dbReference type="KEGG" id="proe:H9L23_12385"/>
<evidence type="ECO:0000259" key="7">
    <source>
        <dbReference type="Pfam" id="PF14322"/>
    </source>
</evidence>
<dbReference type="PROSITE" id="PS51257">
    <property type="entry name" value="PROKAR_LIPOPROTEIN"/>
    <property type="match status" value="1"/>
</dbReference>
<dbReference type="InterPro" id="IPR012944">
    <property type="entry name" value="SusD_RagB_dom"/>
</dbReference>
<keyword evidence="4" id="KW-0472">Membrane</keyword>
<gene>
    <name evidence="8" type="ORF">H9L23_12385</name>
</gene>
<keyword evidence="3" id="KW-0732">Signal</keyword>
<dbReference type="InterPro" id="IPR033985">
    <property type="entry name" value="SusD-like_N"/>
</dbReference>
<dbReference type="RefSeq" id="WP_187595248.1">
    <property type="nucleotide sequence ID" value="NZ_CP060723.1"/>
</dbReference>
<evidence type="ECO:0000313" key="9">
    <source>
        <dbReference type="Proteomes" id="UP000515806"/>
    </source>
</evidence>
<evidence type="ECO:0000256" key="4">
    <source>
        <dbReference type="ARBA" id="ARBA00023136"/>
    </source>
</evidence>
<evidence type="ECO:0000256" key="1">
    <source>
        <dbReference type="ARBA" id="ARBA00004442"/>
    </source>
</evidence>
<reference evidence="8 9" key="1">
    <citation type="submission" date="2020-08" db="EMBL/GenBank/DDBJ databases">
        <title>Genome sequence of Pedobacter roseus KACC 11594T.</title>
        <authorList>
            <person name="Hyun D.-W."/>
            <person name="Bae J.-W."/>
        </authorList>
    </citation>
    <scope>NUCLEOTIDE SEQUENCE [LARGE SCALE GENOMIC DNA]</scope>
    <source>
        <strain evidence="8 9">KACC 11594</strain>
    </source>
</reference>
<evidence type="ECO:0000256" key="3">
    <source>
        <dbReference type="ARBA" id="ARBA00022729"/>
    </source>
</evidence>
<dbReference type="InterPro" id="IPR011990">
    <property type="entry name" value="TPR-like_helical_dom_sf"/>
</dbReference>
<evidence type="ECO:0000256" key="2">
    <source>
        <dbReference type="ARBA" id="ARBA00006275"/>
    </source>
</evidence>
<evidence type="ECO:0000259" key="6">
    <source>
        <dbReference type="Pfam" id="PF07980"/>
    </source>
</evidence>
<evidence type="ECO:0000256" key="5">
    <source>
        <dbReference type="ARBA" id="ARBA00023237"/>
    </source>
</evidence>
<protein>
    <submittedName>
        <fullName evidence="8">RagB/SusD family nutrient uptake outer membrane protein</fullName>
    </submittedName>
</protein>
<dbReference type="Pfam" id="PF07980">
    <property type="entry name" value="SusD_RagB"/>
    <property type="match status" value="1"/>
</dbReference>
<name>A0A7G9QN94_9SPHI</name>
<dbReference type="AlphaFoldDB" id="A0A7G9QN94"/>
<feature type="domain" description="RagB/SusD" evidence="6">
    <location>
        <begin position="339"/>
        <end position="628"/>
    </location>
</feature>
<feature type="domain" description="SusD-like N-terminal" evidence="7">
    <location>
        <begin position="95"/>
        <end position="199"/>
    </location>
</feature>
<dbReference type="Gene3D" id="1.25.40.390">
    <property type="match status" value="1"/>
</dbReference>
<sequence length="628" mass="71624">MKKYITSLTLALVAIIILASCKKYLDVVPDNVATIDNAFTMRTQAEKYLFTCFSYLPRDGSLNDDPAFSGGDEMWQIEGRKAYFDMAKGLQNKVSPLGDRWPVLYRGIRDCNIFLENIGKVPDLSETEKLRWISEVKFLKAYYHFYLLRMYGPIPLVRENLPIDADINQVKVLRNPADECFAYVVQLINEATPGLPLTIADPGRDMGRITQPIALSLKAQVLITAASPLFNGNTDQMGIKNPDGTALFNTVYSKTKWDSAAVACKKAISICHSVGIKLFKFVPDAATPNLSQALRTQMSIRNSVAQKWNSEIIWANTQSNASGLQSLISTWWDPALLDGTTAHGELSPPLKIAEMFYTQNGVPINEDKSWNYEERYGIKTSRPEDKYYLRADYTTANLHFNREPRFYADLGFDGGIFYGQGRYDDANPSNLFYLEAKFKQRNGFGKPDFSTVTGYYIKKLVHYQNVIGSGNSYTVNAYPWPMIRLADLYLMYAEALNESEGPVADVYTYLDLVRERAGLNSVQSSWTNFSTNPDKFRSKDGLRTIIHQERLIELAFESKRFWDLRRWKTAEDELNIPIRGWDLGQQQSAAYYRPTVIFNQTFGIKDYFWPINESYIVTNRNLVQNLGW</sequence>
<dbReference type="EMBL" id="CP060723">
    <property type="protein sequence ID" value="QNN44819.1"/>
    <property type="molecule type" value="Genomic_DNA"/>
</dbReference>
<comment type="subcellular location">
    <subcellularLocation>
        <location evidence="1">Cell outer membrane</location>
    </subcellularLocation>
</comment>
<organism evidence="8 9">
    <name type="scientific">Pedobacter roseus</name>
    <dbReference type="NCBI Taxonomy" id="336820"/>
    <lineage>
        <taxon>Bacteria</taxon>
        <taxon>Pseudomonadati</taxon>
        <taxon>Bacteroidota</taxon>
        <taxon>Sphingobacteriia</taxon>
        <taxon>Sphingobacteriales</taxon>
        <taxon>Sphingobacteriaceae</taxon>
        <taxon>Pedobacter</taxon>
    </lineage>
</organism>
<proteinExistence type="inferred from homology"/>
<keyword evidence="9" id="KW-1185">Reference proteome</keyword>